<dbReference type="Proteomes" id="UP000092154">
    <property type="component" value="Unassembled WGS sequence"/>
</dbReference>
<accession>A0A1B7N1W5</accession>
<dbReference type="InterPro" id="IPR036047">
    <property type="entry name" value="F-box-like_dom_sf"/>
</dbReference>
<dbReference type="STRING" id="1314800.A0A1B7N1W5"/>
<feature type="chain" id="PRO_5008597760" description="F-box domain-containing protein" evidence="1">
    <location>
        <begin position="29"/>
        <end position="515"/>
    </location>
</feature>
<reference evidence="3 4" key="1">
    <citation type="submission" date="2016-06" db="EMBL/GenBank/DDBJ databases">
        <title>Comparative genomics of the ectomycorrhizal sister species Rhizopogon vinicolor and Rhizopogon vesiculosus (Basidiomycota: Boletales) reveals a divergence of the mating type B locus.</title>
        <authorList>
            <consortium name="DOE Joint Genome Institute"/>
            <person name="Mujic A.B."/>
            <person name="Kuo A."/>
            <person name="Tritt A."/>
            <person name="Lipzen A."/>
            <person name="Chen C."/>
            <person name="Johnson J."/>
            <person name="Sharma A."/>
            <person name="Barry K."/>
            <person name="Grigoriev I.V."/>
            <person name="Spatafora J.W."/>
        </authorList>
    </citation>
    <scope>NUCLEOTIDE SEQUENCE [LARGE SCALE GENOMIC DNA]</scope>
    <source>
        <strain evidence="3 4">AM-OR11-026</strain>
    </source>
</reference>
<dbReference type="SUPFAM" id="SSF81383">
    <property type="entry name" value="F-box domain"/>
    <property type="match status" value="1"/>
</dbReference>
<keyword evidence="4" id="KW-1185">Reference proteome</keyword>
<gene>
    <name evidence="3" type="ORF">K503DRAFT_132490</name>
</gene>
<dbReference type="EMBL" id="KV448275">
    <property type="protein sequence ID" value="OAX38824.1"/>
    <property type="molecule type" value="Genomic_DNA"/>
</dbReference>
<evidence type="ECO:0000259" key="2">
    <source>
        <dbReference type="PROSITE" id="PS50181"/>
    </source>
</evidence>
<dbReference type="Pfam" id="PF12937">
    <property type="entry name" value="F-box-like"/>
    <property type="match status" value="1"/>
</dbReference>
<proteinExistence type="predicted"/>
<evidence type="ECO:0000313" key="3">
    <source>
        <dbReference type="EMBL" id="OAX38824.1"/>
    </source>
</evidence>
<protein>
    <recommendedName>
        <fullName evidence="2">F-box domain-containing protein</fullName>
    </recommendedName>
</protein>
<organism evidence="3 4">
    <name type="scientific">Rhizopogon vinicolor AM-OR11-026</name>
    <dbReference type="NCBI Taxonomy" id="1314800"/>
    <lineage>
        <taxon>Eukaryota</taxon>
        <taxon>Fungi</taxon>
        <taxon>Dikarya</taxon>
        <taxon>Basidiomycota</taxon>
        <taxon>Agaricomycotina</taxon>
        <taxon>Agaricomycetes</taxon>
        <taxon>Agaricomycetidae</taxon>
        <taxon>Boletales</taxon>
        <taxon>Suillineae</taxon>
        <taxon>Rhizopogonaceae</taxon>
        <taxon>Rhizopogon</taxon>
    </lineage>
</organism>
<evidence type="ECO:0000256" key="1">
    <source>
        <dbReference type="SAM" id="SignalP"/>
    </source>
</evidence>
<dbReference type="InParanoid" id="A0A1B7N1W5"/>
<dbReference type="OrthoDB" id="2745718at2759"/>
<feature type="domain" description="F-box" evidence="2">
    <location>
        <begin position="2"/>
        <end position="50"/>
    </location>
</feature>
<evidence type="ECO:0000313" key="4">
    <source>
        <dbReference type="Proteomes" id="UP000092154"/>
    </source>
</evidence>
<feature type="signal peptide" evidence="1">
    <location>
        <begin position="1"/>
        <end position="28"/>
    </location>
</feature>
<dbReference type="InterPro" id="IPR001810">
    <property type="entry name" value="F-box_dom"/>
</dbReference>
<keyword evidence="1" id="KW-0732">Signal</keyword>
<name>A0A1B7N1W5_9AGAM</name>
<sequence length="515" mass="58934">MTVGFLSLPTELICRILLLLTPGDLSRCAITCRTVCDAARNSVHIQYKLELYAQGITETATLDSITFSRKTYLLKKLASLWRSDFHAKIIFLGAVGHFMERVPRPQSVKCGLWWMLGDDNLFIRSCDGNVELSWTVLPSQGRFVRSVIVDPLQDLVVTVLLSFPVSLHVPHPGQDHRIFQVEFRLASSKLPYVDSAFTSLECTHTFDEPDRIVVLYYLNLHRTGDLFIRIIDWRTGHAKSYPLRDPVGSKSNFHLVDEQKIVLIGEQGHLALYTLHELDGSPQHRATYLLADLQRSFRLKFVVYATPLFHGTAARPDLMPAYVPSLESQIMVLQVLCHPWSIILVIDMVIFSRQAVHSETPVEIPWSDWGPQYTWCFPSHWSHQISVFGSKMAHTLPWNCIPESGATLEGFSDDQGHFYVHIWNFNKRLIARAENTYDRSSPDPHIRKLGQLTQSCFGDMILTHHYTATVCRTPFMANRFERLLLEQDRLILSWLPTSSLDIQMVYPVIDMDLAE</sequence>
<dbReference type="AlphaFoldDB" id="A0A1B7N1W5"/>
<dbReference type="PROSITE" id="PS50181">
    <property type="entry name" value="FBOX"/>
    <property type="match status" value="1"/>
</dbReference>